<feature type="domain" description="SLH" evidence="2">
    <location>
        <begin position="828"/>
        <end position="887"/>
    </location>
</feature>
<comment type="caution">
    <text evidence="3">The sequence shown here is derived from an EMBL/GenBank/DDBJ whole genome shotgun (WGS) entry which is preliminary data.</text>
</comment>
<dbReference type="AlphaFoldDB" id="A0A9X1XXB2"/>
<evidence type="ECO:0000313" key="3">
    <source>
        <dbReference type="EMBL" id="MCK8487029.1"/>
    </source>
</evidence>
<dbReference type="InterPro" id="IPR013784">
    <property type="entry name" value="Carb-bd-like_fold"/>
</dbReference>
<dbReference type="PROSITE" id="PS51272">
    <property type="entry name" value="SLH"/>
    <property type="match status" value="3"/>
</dbReference>
<dbReference type="PANTHER" id="PTHR43308">
    <property type="entry name" value="OUTER MEMBRANE PROTEIN ALPHA-RELATED"/>
    <property type="match status" value="1"/>
</dbReference>
<gene>
    <name evidence="3" type="ORF">M0651_07595</name>
</gene>
<dbReference type="InterPro" id="IPR015919">
    <property type="entry name" value="Cadherin-like_sf"/>
</dbReference>
<name>A0A9X1XXB2_9BACL</name>
<keyword evidence="1" id="KW-0732">Signal</keyword>
<dbReference type="GO" id="GO:0016020">
    <property type="term" value="C:membrane"/>
    <property type="evidence" value="ECO:0007669"/>
    <property type="project" value="InterPro"/>
</dbReference>
<accession>A0A9X1XXB2</accession>
<dbReference type="Gene3D" id="2.160.20.110">
    <property type="match status" value="1"/>
</dbReference>
<dbReference type="Pfam" id="PF18316">
    <property type="entry name" value="S-l_SbsC_C"/>
    <property type="match status" value="1"/>
</dbReference>
<keyword evidence="4" id="KW-1185">Reference proteome</keyword>
<dbReference type="RefSeq" id="WP_248551242.1">
    <property type="nucleotide sequence ID" value="NZ_JALPRK010000005.1"/>
</dbReference>
<feature type="domain" description="SLH" evidence="2">
    <location>
        <begin position="955"/>
        <end position="1016"/>
    </location>
</feature>
<dbReference type="PANTHER" id="PTHR43308:SF5">
    <property type="entry name" value="S-LAYER PROTEIN _ PEPTIDOGLYCAN ENDO-BETA-N-ACETYLGLUCOSAMINIDASE"/>
    <property type="match status" value="1"/>
</dbReference>
<evidence type="ECO:0000313" key="4">
    <source>
        <dbReference type="Proteomes" id="UP001139534"/>
    </source>
</evidence>
<evidence type="ECO:0000256" key="1">
    <source>
        <dbReference type="SAM" id="SignalP"/>
    </source>
</evidence>
<dbReference type="InterPro" id="IPR051465">
    <property type="entry name" value="Cell_Envelope_Struct_Comp"/>
</dbReference>
<dbReference type="GO" id="GO:0030246">
    <property type="term" value="F:carbohydrate binding"/>
    <property type="evidence" value="ECO:0007669"/>
    <property type="project" value="InterPro"/>
</dbReference>
<sequence length="1016" mass="105905">MKRSFRAFAWLFALLLVLPPGLHAPVAYAAVTDPPPVADGWVEVSTAEQLLYISGHQADYLAAQIRLMNDIALTGVDNWRPLGGNGHAPFSGTFDGGGHRVTGISIVDDAADDGDNYDYAGFFGESTGIVKNVGVSVDIHAGIYAGGLIGLQEGGSVDRSFSTGTVRAKPPSGKLSVAGGLIGSANANITRSYSIASAFSASTPNQYAAGLIGSKGVGRVEDAYARGTATFESDYHTVYSGGFAGFLITGSIVRGYTTWDVSSEQVSYVKRFLGFQADSGAVSGSYFLIPSSEHTEGGASGAVGLSDASMKEASSYSGWDFTNRWAIHSNVNDGYPYLRHEIVTEALPAAMKDEPYAFTLGAFAGADVELDWSAAGLPGGLTLSESGKLEGTPTESGTFDIVVTAVDAGNLTAQKTFELIVFAYAPEPADFAIEPGTAYGTAKVSATLGSSGHAFYYTLTDSIDARPQIGDSLPAGAIAYTPGDDIGAVSVGRYLTLYEAGAAGIQAWRSVLLDASHIQSSVGAVTGSVYNASGDPLAGAIVSIDTAQATTDAEGGFTLANVAQGAKTLRAEASGYIAKEAAVTVIAGTSIDVGEIALTAVGSGSGDYSPIVTLPVPDKLRVDWNGETLELSFKKETAPDGRSVLRLIADASAVSTLFDSRDLAILTVDNEDPVVKLDLPAAALRDVQQNRPEAELELKINGASYRLPLRYWPALPENGVVTIAISASSEADASAVKDALAGQGLEMLAAPVEFAIYLNGQEQTEPGGAYTKRTIALSGETDPYTATVIRLSGEGSPRSMPSVFQTAANGDSEAAFYAMHNSLYTVIRSERSFSDVQGHWAKPDIERLASKLIVDGKSDKTFDPEGLVTRAEFAALLTRSLGIADTSGGAGFADVTPDVWYAGAAGAALDAGLVTGYEDGTFRPNEAITREQMAVMIDRAIAFAGESPTEAAAFAAAFEDAEAISGWARPAVGRLLELHVILGVSENSFAPEAAATRAQCVVMLRHMLEHLSFINE</sequence>
<dbReference type="InterPro" id="IPR001119">
    <property type="entry name" value="SLH_dom"/>
</dbReference>
<dbReference type="SMART" id="SM00736">
    <property type="entry name" value="CADG"/>
    <property type="match status" value="1"/>
</dbReference>
<feature type="chain" id="PRO_5040955509" evidence="1">
    <location>
        <begin position="30"/>
        <end position="1016"/>
    </location>
</feature>
<feature type="signal peptide" evidence="1">
    <location>
        <begin position="1"/>
        <end position="29"/>
    </location>
</feature>
<dbReference type="Pfam" id="PF05345">
    <property type="entry name" value="He_PIG"/>
    <property type="match status" value="1"/>
</dbReference>
<dbReference type="Gene3D" id="2.60.40.10">
    <property type="entry name" value="Immunoglobulins"/>
    <property type="match status" value="1"/>
</dbReference>
<protein>
    <submittedName>
        <fullName evidence="3">S-layer homology domain-containing protein</fullName>
    </submittedName>
</protein>
<dbReference type="SUPFAM" id="SSF49452">
    <property type="entry name" value="Starch-binding domain-like"/>
    <property type="match status" value="1"/>
</dbReference>
<dbReference type="GO" id="GO:0005509">
    <property type="term" value="F:calcium ion binding"/>
    <property type="evidence" value="ECO:0007669"/>
    <property type="project" value="InterPro"/>
</dbReference>
<dbReference type="SUPFAM" id="SSF49313">
    <property type="entry name" value="Cadherin-like"/>
    <property type="match status" value="1"/>
</dbReference>
<dbReference type="InterPro" id="IPR013783">
    <property type="entry name" value="Ig-like_fold"/>
</dbReference>
<dbReference type="Pfam" id="PF13620">
    <property type="entry name" value="CarboxypepD_reg"/>
    <property type="match status" value="1"/>
</dbReference>
<dbReference type="Proteomes" id="UP001139534">
    <property type="component" value="Unassembled WGS sequence"/>
</dbReference>
<feature type="domain" description="SLH" evidence="2">
    <location>
        <begin position="888"/>
        <end position="951"/>
    </location>
</feature>
<reference evidence="3" key="1">
    <citation type="submission" date="2022-04" db="EMBL/GenBank/DDBJ databases">
        <authorList>
            <person name="Seo M.-J."/>
        </authorList>
    </citation>
    <scope>NUCLEOTIDE SEQUENCE</scope>
    <source>
        <strain evidence="3">MBLB2552</strain>
    </source>
</reference>
<dbReference type="EMBL" id="JALPRK010000005">
    <property type="protein sequence ID" value="MCK8487029.1"/>
    <property type="molecule type" value="Genomic_DNA"/>
</dbReference>
<dbReference type="InterPro" id="IPR006644">
    <property type="entry name" value="Cadg"/>
</dbReference>
<evidence type="ECO:0000259" key="2">
    <source>
        <dbReference type="PROSITE" id="PS51272"/>
    </source>
</evidence>
<proteinExistence type="predicted"/>
<dbReference type="Gene3D" id="2.60.40.1120">
    <property type="entry name" value="Carboxypeptidase-like, regulatory domain"/>
    <property type="match status" value="1"/>
</dbReference>
<dbReference type="InterPro" id="IPR040751">
    <property type="entry name" value="SbsC_C"/>
</dbReference>
<dbReference type="Pfam" id="PF00395">
    <property type="entry name" value="SLH"/>
    <property type="match status" value="3"/>
</dbReference>
<organism evidence="3 4">
    <name type="scientific">Paenibacillus mellifer</name>
    <dbReference type="NCBI Taxonomy" id="2937794"/>
    <lineage>
        <taxon>Bacteria</taxon>
        <taxon>Bacillati</taxon>
        <taxon>Bacillota</taxon>
        <taxon>Bacilli</taxon>
        <taxon>Bacillales</taxon>
        <taxon>Paenibacillaceae</taxon>
        <taxon>Paenibacillus</taxon>
    </lineage>
</organism>